<name>A0A210Q5G6_MIZYE</name>
<sequence length="842" mass="95946">MLTAEMGYGKSTLVSHLICSGEQSHGIGLQKYLLSYHLCKFDVISTQKPEYFIINLVSMLIEKLPEAGNAILTNKLALHFLQVDKCSEDPVGCIDATLVHPLRQLTFDEERYVIIDAIDECGESAAISRSLLDVLSKRIHKLPRWLKFFITARDINIVTSKLPDMQILNEMSEDIQNQNDIDTFLNDNLFIHTGTFSRLFGTQVDIRKATNHVLRISGSNFLYVTLAVKFWIDYPQSKLTDIPRSLNDLYAANLDRAFDDNQHLYDLARKVFEVLCTSYKRLRVEELEAILNVTKYPYDLRNLLGNQISHFVENRIYISIYHKTICDFLTSNSCGYHKYHISKYNGHRMFANYLLNKHNSSLVDILNLFIHVGESEDNELLLSFEHSKSFFKTNMSSVHHLHQMAKTKNSFLGTKLLIRVLGNKHINNLTSANVTATFLAAAFGNSETLRALREEDGDYFFRVKMPPNKGGLENAVSYCKYKALWGYGLLDIASQNGHIEVVVLLLNINQTLLYLKNGLGLNAVHVAAEHGHTDILDKFLDINSTLADQHSLYLASKNGHLRSVLSLLKHGAKDTCVQCEDNFHWIANNTKRMQWHPCSNITDGTECDLALLTHYDEVKNVTFVLNDDERLIKCTTALEVAVQTGHKKIVSQLLSQTTHALYCREYGVRHSQRVFNKNEKTSLEKSMCPKGARVEHVIAMDGRKELAKHLLSKGVHLDWNLKAESVNKQLVDDEDRGLFHYLVLGAKFAKNPLQMISYLTSEEYQLNTSTKDSKSSSFLHYVAQEGNDRIFLYLCVRSNVSLLLEVNDKNKNVIDVAFDTLPNQEEERTFVTKSLKKVSFTE</sequence>
<dbReference type="SMART" id="SM00248">
    <property type="entry name" value="ANK"/>
    <property type="match status" value="7"/>
</dbReference>
<gene>
    <name evidence="3" type="ORF">KP79_PYT22477</name>
</gene>
<dbReference type="AlphaFoldDB" id="A0A210Q5G6"/>
<organism evidence="3 4">
    <name type="scientific">Mizuhopecten yessoensis</name>
    <name type="common">Japanese scallop</name>
    <name type="synonym">Patinopecten yessoensis</name>
    <dbReference type="NCBI Taxonomy" id="6573"/>
    <lineage>
        <taxon>Eukaryota</taxon>
        <taxon>Metazoa</taxon>
        <taxon>Spiralia</taxon>
        <taxon>Lophotrochozoa</taxon>
        <taxon>Mollusca</taxon>
        <taxon>Bivalvia</taxon>
        <taxon>Autobranchia</taxon>
        <taxon>Pteriomorphia</taxon>
        <taxon>Pectinida</taxon>
        <taxon>Pectinoidea</taxon>
        <taxon>Pectinidae</taxon>
        <taxon>Mizuhopecten</taxon>
    </lineage>
</organism>
<feature type="domain" description="Nephrocystin 3-like N-terminal" evidence="2">
    <location>
        <begin position="2"/>
        <end position="153"/>
    </location>
</feature>
<protein>
    <submittedName>
        <fullName evidence="3">Ankyrin repeat domain-containing protein 50</fullName>
    </submittedName>
</protein>
<dbReference type="PANTHER" id="PTHR10039">
    <property type="entry name" value="AMELOGENIN"/>
    <property type="match status" value="1"/>
</dbReference>
<proteinExistence type="predicted"/>
<dbReference type="Proteomes" id="UP000242188">
    <property type="component" value="Unassembled WGS sequence"/>
</dbReference>
<dbReference type="Pfam" id="PF24883">
    <property type="entry name" value="NPHP3_N"/>
    <property type="match status" value="1"/>
</dbReference>
<reference evidence="3 4" key="1">
    <citation type="journal article" date="2017" name="Nat. Ecol. Evol.">
        <title>Scallop genome provides insights into evolution of bilaterian karyotype and development.</title>
        <authorList>
            <person name="Wang S."/>
            <person name="Zhang J."/>
            <person name="Jiao W."/>
            <person name="Li J."/>
            <person name="Xun X."/>
            <person name="Sun Y."/>
            <person name="Guo X."/>
            <person name="Huan P."/>
            <person name="Dong B."/>
            <person name="Zhang L."/>
            <person name="Hu X."/>
            <person name="Sun X."/>
            <person name="Wang J."/>
            <person name="Zhao C."/>
            <person name="Wang Y."/>
            <person name="Wang D."/>
            <person name="Huang X."/>
            <person name="Wang R."/>
            <person name="Lv J."/>
            <person name="Li Y."/>
            <person name="Zhang Z."/>
            <person name="Liu B."/>
            <person name="Lu W."/>
            <person name="Hui Y."/>
            <person name="Liang J."/>
            <person name="Zhou Z."/>
            <person name="Hou R."/>
            <person name="Li X."/>
            <person name="Liu Y."/>
            <person name="Li H."/>
            <person name="Ning X."/>
            <person name="Lin Y."/>
            <person name="Zhao L."/>
            <person name="Xing Q."/>
            <person name="Dou J."/>
            <person name="Li Y."/>
            <person name="Mao J."/>
            <person name="Guo H."/>
            <person name="Dou H."/>
            <person name="Li T."/>
            <person name="Mu C."/>
            <person name="Jiang W."/>
            <person name="Fu Q."/>
            <person name="Fu X."/>
            <person name="Miao Y."/>
            <person name="Liu J."/>
            <person name="Yu Q."/>
            <person name="Li R."/>
            <person name="Liao H."/>
            <person name="Li X."/>
            <person name="Kong Y."/>
            <person name="Jiang Z."/>
            <person name="Chourrout D."/>
            <person name="Li R."/>
            <person name="Bao Z."/>
        </authorList>
    </citation>
    <scope>NUCLEOTIDE SEQUENCE [LARGE SCALE GENOMIC DNA]</scope>
    <source>
        <strain evidence="3 4">PY_sf001</strain>
    </source>
</reference>
<dbReference type="Pfam" id="PF12796">
    <property type="entry name" value="Ank_2"/>
    <property type="match status" value="1"/>
</dbReference>
<dbReference type="InterPro" id="IPR002110">
    <property type="entry name" value="Ankyrin_rpt"/>
</dbReference>
<keyword evidence="4" id="KW-1185">Reference proteome</keyword>
<dbReference type="Gene3D" id="1.25.40.20">
    <property type="entry name" value="Ankyrin repeat-containing domain"/>
    <property type="match status" value="3"/>
</dbReference>
<evidence type="ECO:0000313" key="3">
    <source>
        <dbReference type="EMBL" id="OWF43983.1"/>
    </source>
</evidence>
<dbReference type="PANTHER" id="PTHR10039:SF16">
    <property type="entry name" value="GPI INOSITOL-DEACYLASE"/>
    <property type="match status" value="1"/>
</dbReference>
<dbReference type="InterPro" id="IPR036770">
    <property type="entry name" value="Ankyrin_rpt-contain_sf"/>
</dbReference>
<dbReference type="OrthoDB" id="5989012at2759"/>
<dbReference type="STRING" id="6573.A0A210Q5G6"/>
<evidence type="ECO:0000313" key="4">
    <source>
        <dbReference type="Proteomes" id="UP000242188"/>
    </source>
</evidence>
<comment type="caution">
    <text evidence="3">The sequence shown here is derived from an EMBL/GenBank/DDBJ whole genome shotgun (WGS) entry which is preliminary data.</text>
</comment>
<keyword evidence="1" id="KW-0677">Repeat</keyword>
<dbReference type="SUPFAM" id="SSF48403">
    <property type="entry name" value="Ankyrin repeat"/>
    <property type="match status" value="1"/>
</dbReference>
<dbReference type="InterPro" id="IPR056884">
    <property type="entry name" value="NPHP3-like_N"/>
</dbReference>
<dbReference type="EMBL" id="NEDP02004949">
    <property type="protein sequence ID" value="OWF43983.1"/>
    <property type="molecule type" value="Genomic_DNA"/>
</dbReference>
<accession>A0A210Q5G6</accession>
<evidence type="ECO:0000259" key="2">
    <source>
        <dbReference type="Pfam" id="PF24883"/>
    </source>
</evidence>
<evidence type="ECO:0000256" key="1">
    <source>
        <dbReference type="ARBA" id="ARBA00022737"/>
    </source>
</evidence>